<comment type="caution">
    <text evidence="2">The sequence shown here is derived from an EMBL/GenBank/DDBJ whole genome shotgun (WGS) entry which is preliminary data.</text>
</comment>
<name>A0ABS8W430_DATST</name>
<proteinExistence type="predicted"/>
<sequence>MLEYRQGDNTACEKHLRWTDRFRFFKDYDYEIPNDRMPTTNKLGALFPVEKEVSCRVEEDRAIGSCSASALTAFESVWSVEFSIEKGQRQESTFGKRGPRGASVLAETKENQWGKGRNENEEGNLQL</sequence>
<reference evidence="2 3" key="1">
    <citation type="journal article" date="2021" name="BMC Genomics">
        <title>Datura genome reveals duplications of psychoactive alkaloid biosynthetic genes and high mutation rate following tissue culture.</title>
        <authorList>
            <person name="Rajewski A."/>
            <person name="Carter-House D."/>
            <person name="Stajich J."/>
            <person name="Litt A."/>
        </authorList>
    </citation>
    <scope>NUCLEOTIDE SEQUENCE [LARGE SCALE GENOMIC DNA]</scope>
    <source>
        <strain evidence="2">AR-01</strain>
    </source>
</reference>
<protein>
    <submittedName>
        <fullName evidence="2">Uncharacterized protein</fullName>
    </submittedName>
</protein>
<accession>A0ABS8W430</accession>
<evidence type="ECO:0000313" key="3">
    <source>
        <dbReference type="Proteomes" id="UP000823775"/>
    </source>
</evidence>
<dbReference type="Proteomes" id="UP000823775">
    <property type="component" value="Unassembled WGS sequence"/>
</dbReference>
<gene>
    <name evidence="2" type="ORF">HAX54_042438</name>
</gene>
<dbReference type="EMBL" id="JACEIK010006251">
    <property type="protein sequence ID" value="MCE2055344.1"/>
    <property type="molecule type" value="Genomic_DNA"/>
</dbReference>
<keyword evidence="3" id="KW-1185">Reference proteome</keyword>
<feature type="region of interest" description="Disordered" evidence="1">
    <location>
        <begin position="87"/>
        <end position="127"/>
    </location>
</feature>
<evidence type="ECO:0000313" key="2">
    <source>
        <dbReference type="EMBL" id="MCE2055344.1"/>
    </source>
</evidence>
<feature type="compositionally biased region" description="Basic and acidic residues" evidence="1">
    <location>
        <begin position="107"/>
        <end position="120"/>
    </location>
</feature>
<evidence type="ECO:0000256" key="1">
    <source>
        <dbReference type="SAM" id="MobiDB-lite"/>
    </source>
</evidence>
<organism evidence="2 3">
    <name type="scientific">Datura stramonium</name>
    <name type="common">Jimsonweed</name>
    <name type="synonym">Common thornapple</name>
    <dbReference type="NCBI Taxonomy" id="4076"/>
    <lineage>
        <taxon>Eukaryota</taxon>
        <taxon>Viridiplantae</taxon>
        <taxon>Streptophyta</taxon>
        <taxon>Embryophyta</taxon>
        <taxon>Tracheophyta</taxon>
        <taxon>Spermatophyta</taxon>
        <taxon>Magnoliopsida</taxon>
        <taxon>eudicotyledons</taxon>
        <taxon>Gunneridae</taxon>
        <taxon>Pentapetalae</taxon>
        <taxon>asterids</taxon>
        <taxon>lamiids</taxon>
        <taxon>Solanales</taxon>
        <taxon>Solanaceae</taxon>
        <taxon>Solanoideae</taxon>
        <taxon>Datureae</taxon>
        <taxon>Datura</taxon>
    </lineage>
</organism>